<feature type="domain" description="SHSP" evidence="5">
    <location>
        <begin position="49"/>
        <end position="201"/>
    </location>
</feature>
<dbReference type="Gene3D" id="2.60.40.790">
    <property type="match status" value="1"/>
</dbReference>
<protein>
    <recommendedName>
        <fullName evidence="5">SHSP domain-containing protein</fullName>
    </recommendedName>
</protein>
<feature type="compositionally biased region" description="Polar residues" evidence="4">
    <location>
        <begin position="117"/>
        <end position="146"/>
    </location>
</feature>
<dbReference type="InterPro" id="IPR002068">
    <property type="entry name" value="A-crystallin/Hsp20_dom"/>
</dbReference>
<proteinExistence type="inferred from homology"/>
<dbReference type="CDD" id="cd06464">
    <property type="entry name" value="ACD_sHsps-like"/>
    <property type="match status" value="1"/>
</dbReference>
<evidence type="ECO:0000256" key="3">
    <source>
        <dbReference type="RuleBase" id="RU003616"/>
    </source>
</evidence>
<organism evidence="6 7">
    <name type="scientific">Leucocoprinus leucothites</name>
    <dbReference type="NCBI Taxonomy" id="201217"/>
    <lineage>
        <taxon>Eukaryota</taxon>
        <taxon>Fungi</taxon>
        <taxon>Dikarya</taxon>
        <taxon>Basidiomycota</taxon>
        <taxon>Agaricomycotina</taxon>
        <taxon>Agaricomycetes</taxon>
        <taxon>Agaricomycetidae</taxon>
        <taxon>Agaricales</taxon>
        <taxon>Agaricineae</taxon>
        <taxon>Agaricaceae</taxon>
        <taxon>Leucocoprinus</taxon>
    </lineage>
</organism>
<evidence type="ECO:0000256" key="4">
    <source>
        <dbReference type="SAM" id="MobiDB-lite"/>
    </source>
</evidence>
<comment type="caution">
    <text evidence="6">The sequence shown here is derived from an EMBL/GenBank/DDBJ whole genome shotgun (WGS) entry which is preliminary data.</text>
</comment>
<dbReference type="PANTHER" id="PTHR11527">
    <property type="entry name" value="HEAT-SHOCK PROTEIN 20 FAMILY MEMBER"/>
    <property type="match status" value="1"/>
</dbReference>
<feature type="region of interest" description="Disordered" evidence="4">
    <location>
        <begin position="92"/>
        <end position="150"/>
    </location>
</feature>
<dbReference type="AlphaFoldDB" id="A0A8H5LKW7"/>
<keyword evidence="7" id="KW-1185">Reference proteome</keyword>
<sequence>MSIARQLLHEFRPLFRMLDEPFGHGPSHLAPAGFRYRERNHLFGDPFEGFNALTRPAVDVTEKENKYILDADLPGVSKENLQVRLGDGNQSITIEGKVTERSSSGVHDAGAEAKPATSDSTTSAGYTDASHSTSATKNRGDTTQISAERPYTRNYSFTRTVWLPRPVDPNSIAAKLQNGVLSISLDKAVDDQSKVITVEEA</sequence>
<dbReference type="Pfam" id="PF00011">
    <property type="entry name" value="HSP20"/>
    <property type="match status" value="1"/>
</dbReference>
<dbReference type="Proteomes" id="UP000559027">
    <property type="component" value="Unassembled WGS sequence"/>
</dbReference>
<comment type="similarity">
    <text evidence="2 3">Belongs to the small heat shock protein (HSP20) family.</text>
</comment>
<evidence type="ECO:0000256" key="2">
    <source>
        <dbReference type="PROSITE-ProRule" id="PRU00285"/>
    </source>
</evidence>
<evidence type="ECO:0000259" key="5">
    <source>
        <dbReference type="PROSITE" id="PS01031"/>
    </source>
</evidence>
<keyword evidence="1" id="KW-0346">Stress response</keyword>
<dbReference type="PROSITE" id="PS01031">
    <property type="entry name" value="SHSP"/>
    <property type="match status" value="1"/>
</dbReference>
<dbReference type="InterPro" id="IPR031107">
    <property type="entry name" value="Small_HSP"/>
</dbReference>
<reference evidence="6 7" key="1">
    <citation type="journal article" date="2020" name="ISME J.">
        <title>Uncovering the hidden diversity of litter-decomposition mechanisms in mushroom-forming fungi.</title>
        <authorList>
            <person name="Floudas D."/>
            <person name="Bentzer J."/>
            <person name="Ahren D."/>
            <person name="Johansson T."/>
            <person name="Persson P."/>
            <person name="Tunlid A."/>
        </authorList>
    </citation>
    <scope>NUCLEOTIDE SEQUENCE [LARGE SCALE GENOMIC DNA]</scope>
    <source>
        <strain evidence="6 7">CBS 146.42</strain>
    </source>
</reference>
<evidence type="ECO:0000313" key="7">
    <source>
        <dbReference type="Proteomes" id="UP000559027"/>
    </source>
</evidence>
<name>A0A8H5LKW7_9AGAR</name>
<dbReference type="OrthoDB" id="1431247at2759"/>
<gene>
    <name evidence="6" type="ORF">D9756_004800</name>
</gene>
<accession>A0A8H5LKW7</accession>
<dbReference type="InterPro" id="IPR008978">
    <property type="entry name" value="HSP20-like_chaperone"/>
</dbReference>
<dbReference type="EMBL" id="JAACJO010000003">
    <property type="protein sequence ID" value="KAF5360878.1"/>
    <property type="molecule type" value="Genomic_DNA"/>
</dbReference>
<dbReference type="SUPFAM" id="SSF49764">
    <property type="entry name" value="HSP20-like chaperones"/>
    <property type="match status" value="1"/>
</dbReference>
<evidence type="ECO:0000313" key="6">
    <source>
        <dbReference type="EMBL" id="KAF5360878.1"/>
    </source>
</evidence>
<evidence type="ECO:0000256" key="1">
    <source>
        <dbReference type="ARBA" id="ARBA00023016"/>
    </source>
</evidence>